<name>A0AA48KAB4_9BACT</name>
<dbReference type="SUPFAM" id="SSF48403">
    <property type="entry name" value="Ankyrin repeat"/>
    <property type="match status" value="1"/>
</dbReference>
<sequence>MKCAPIILTCLSCALLNAQAIDSSKQEGIVQTMDDGTRPVRSAKLPALSFYGEVIQYLLDGNDAMPPNVVSWQRRGDPPALNWFLQVHIAPALTGDETLLTLQEMTDGTAAMIVLVPRGGINFWYQMSEPCLTGQTLIVEETAKRLAFVRIRLTEMEFPDVRRMIRDFKELKAQFFFSDPKAMVLDGISYSFKGRAPSWNFDVHTDNPDPDNPLAKWADDCHSVIWKLVNEDPVHGMKGHPITSVDKDCIGPVLLRASAGSGNVDDVRQLLKLSVPVNGVDYWDGRTALLSAAQSYELDVVKILLEAGADPRAVNLNGESAIRLLPDEYGPGFRTGKTELPEWSRAYVQRAEKRTKVAELLKRAGTPIDDVDGDGLTPLMVAIQRQDIQLAKWLVENGADPKKKDKAGKTALDHAHESKDPKVLASLQGIL</sequence>
<evidence type="ECO:0008006" key="8">
    <source>
        <dbReference type="Google" id="ProtNLM"/>
    </source>
</evidence>
<organism evidence="6 7">
    <name type="scientific">Mesoterricola silvestris</name>
    <dbReference type="NCBI Taxonomy" id="2927979"/>
    <lineage>
        <taxon>Bacteria</taxon>
        <taxon>Pseudomonadati</taxon>
        <taxon>Acidobacteriota</taxon>
        <taxon>Holophagae</taxon>
        <taxon>Holophagales</taxon>
        <taxon>Holophagaceae</taxon>
        <taxon>Mesoterricola</taxon>
    </lineage>
</organism>
<dbReference type="Pfam" id="PF13857">
    <property type="entry name" value="Ank_5"/>
    <property type="match status" value="1"/>
</dbReference>
<dbReference type="PANTHER" id="PTHR24171">
    <property type="entry name" value="ANKYRIN REPEAT DOMAIN-CONTAINING PROTEIN 39-RELATED"/>
    <property type="match status" value="1"/>
</dbReference>
<dbReference type="PROSITE" id="PS50088">
    <property type="entry name" value="ANK_REPEAT"/>
    <property type="match status" value="2"/>
</dbReference>
<dbReference type="Gene3D" id="1.25.40.20">
    <property type="entry name" value="Ankyrin repeat-containing domain"/>
    <property type="match status" value="2"/>
</dbReference>
<dbReference type="RefSeq" id="WP_316414237.1">
    <property type="nucleotide sequence ID" value="NZ_AP027080.1"/>
</dbReference>
<feature type="signal peptide" evidence="5">
    <location>
        <begin position="1"/>
        <end position="20"/>
    </location>
</feature>
<dbReference type="InterPro" id="IPR036770">
    <property type="entry name" value="Ankyrin_rpt-contain_sf"/>
</dbReference>
<feature type="repeat" description="ANK" evidence="3">
    <location>
        <begin position="284"/>
        <end position="316"/>
    </location>
</feature>
<gene>
    <name evidence="6" type="ORF">METEAL_05220</name>
</gene>
<keyword evidence="1" id="KW-0677">Repeat</keyword>
<dbReference type="KEGG" id="msil:METEAL_05220"/>
<evidence type="ECO:0000313" key="6">
    <source>
        <dbReference type="EMBL" id="BDU71348.1"/>
    </source>
</evidence>
<evidence type="ECO:0000256" key="4">
    <source>
        <dbReference type="SAM" id="MobiDB-lite"/>
    </source>
</evidence>
<evidence type="ECO:0000313" key="7">
    <source>
        <dbReference type="Proteomes" id="UP001238179"/>
    </source>
</evidence>
<dbReference type="Pfam" id="PF12796">
    <property type="entry name" value="Ank_2"/>
    <property type="match status" value="1"/>
</dbReference>
<feature type="repeat" description="ANK" evidence="3">
    <location>
        <begin position="374"/>
        <end position="406"/>
    </location>
</feature>
<dbReference type="PROSITE" id="PS50297">
    <property type="entry name" value="ANK_REP_REGION"/>
    <property type="match status" value="2"/>
</dbReference>
<dbReference type="SMART" id="SM00248">
    <property type="entry name" value="ANK"/>
    <property type="match status" value="2"/>
</dbReference>
<keyword evidence="2 3" id="KW-0040">ANK repeat</keyword>
<proteinExistence type="predicted"/>
<dbReference type="Proteomes" id="UP001238179">
    <property type="component" value="Chromosome"/>
</dbReference>
<dbReference type="EMBL" id="AP027080">
    <property type="protein sequence ID" value="BDU71348.1"/>
    <property type="molecule type" value="Genomic_DNA"/>
</dbReference>
<protein>
    <recommendedName>
        <fullName evidence="8">Ankyrin repeat domain-containing protein</fullName>
    </recommendedName>
</protein>
<evidence type="ECO:0000256" key="1">
    <source>
        <dbReference type="ARBA" id="ARBA00022737"/>
    </source>
</evidence>
<reference evidence="7" key="1">
    <citation type="journal article" date="2023" name="Int. J. Syst. Evol. Microbiol.">
        <title>Mesoterricola silvestris gen. nov., sp. nov., Mesoterricola sediminis sp. nov., Geothrix oryzae sp. nov., Geothrix edaphica sp. nov., Geothrix rubra sp. nov., and Geothrix limicola sp. nov., six novel members of Acidobacteriota isolated from soils.</title>
        <authorList>
            <person name="Itoh H."/>
            <person name="Sugisawa Y."/>
            <person name="Mise K."/>
            <person name="Xu Z."/>
            <person name="Kuniyasu M."/>
            <person name="Ushijima N."/>
            <person name="Kawano K."/>
            <person name="Kobayashi E."/>
            <person name="Shiratori Y."/>
            <person name="Masuda Y."/>
            <person name="Senoo K."/>
        </authorList>
    </citation>
    <scope>NUCLEOTIDE SEQUENCE [LARGE SCALE GENOMIC DNA]</scope>
    <source>
        <strain evidence="7">W79</strain>
    </source>
</reference>
<keyword evidence="7" id="KW-1185">Reference proteome</keyword>
<keyword evidence="5" id="KW-0732">Signal</keyword>
<dbReference type="InterPro" id="IPR002110">
    <property type="entry name" value="Ankyrin_rpt"/>
</dbReference>
<dbReference type="AlphaFoldDB" id="A0AA48KAB4"/>
<feature type="chain" id="PRO_5041294914" description="Ankyrin repeat domain-containing protein" evidence="5">
    <location>
        <begin position="21"/>
        <end position="431"/>
    </location>
</feature>
<evidence type="ECO:0000256" key="5">
    <source>
        <dbReference type="SAM" id="SignalP"/>
    </source>
</evidence>
<evidence type="ECO:0000256" key="2">
    <source>
        <dbReference type="ARBA" id="ARBA00023043"/>
    </source>
</evidence>
<feature type="region of interest" description="Disordered" evidence="4">
    <location>
        <begin position="401"/>
        <end position="420"/>
    </location>
</feature>
<evidence type="ECO:0000256" key="3">
    <source>
        <dbReference type="PROSITE-ProRule" id="PRU00023"/>
    </source>
</evidence>
<accession>A0AA48KAB4</accession>